<evidence type="ECO:0000313" key="3">
    <source>
        <dbReference type="Proteomes" id="UP000007939"/>
    </source>
</evidence>
<accession>F4GH69</accession>
<dbReference type="STRING" id="760011.Spico_0314"/>
<dbReference type="KEGG" id="scc:Spico_0314"/>
<sequence>MGYMSSGEAARRWDISERRVRILCSEGRVDGAVRSGWSWNIPDTAGKPGDGRLLRHIKNFSLRSGSFSLSRLEELRTGWLASDAYATRSFVNDQQELGRFIAFLLEFDGVSIPLSSVMEMLSGRVVPAHDLDTHVLVVNVRECILLLVRRFCGSSADVVNATDSGSSEVWSERIVRDFHASLTHGLASGDAGTYRAASVKSGNSFGADTREYPVETQMKSLFFQYDRDWPQLHPVVRGAFLCGELLRIQPFPRHNALCAWLVLCGEFMREGFPPPLIARDNKEELGAALVMTVKRGNYQHMMRLLEDAVAFRVSWEAGIIPDITP</sequence>
<name>F4GH69_PARC1</name>
<evidence type="ECO:0000259" key="1">
    <source>
        <dbReference type="PROSITE" id="PS51459"/>
    </source>
</evidence>
<feature type="domain" description="Fido" evidence="1">
    <location>
        <begin position="170"/>
        <end position="307"/>
    </location>
</feature>
<dbReference type="InterPro" id="IPR003812">
    <property type="entry name" value="Fido"/>
</dbReference>
<keyword evidence="3" id="KW-1185">Reference proteome</keyword>
<dbReference type="InterPro" id="IPR036597">
    <property type="entry name" value="Fido-like_dom_sf"/>
</dbReference>
<organism evidence="2 3">
    <name type="scientific">Parasphaerochaeta coccoides (strain ATCC BAA-1237 / DSM 17374 / SPN1)</name>
    <name type="common">Sphaerochaeta coccoides</name>
    <dbReference type="NCBI Taxonomy" id="760011"/>
    <lineage>
        <taxon>Bacteria</taxon>
        <taxon>Pseudomonadati</taxon>
        <taxon>Spirochaetota</taxon>
        <taxon>Spirochaetia</taxon>
        <taxon>Spirochaetales</taxon>
        <taxon>Sphaerochaetaceae</taxon>
        <taxon>Parasphaerochaeta</taxon>
    </lineage>
</organism>
<reference evidence="3" key="1">
    <citation type="submission" date="2011-04" db="EMBL/GenBank/DDBJ databases">
        <title>The complete genome of Spirochaeta coccoides DSM 17374.</title>
        <authorList>
            <person name="Lucas S."/>
            <person name="Copeland A."/>
            <person name="Lapidus A."/>
            <person name="Bruce D."/>
            <person name="Goodwin L."/>
            <person name="Pitluck S."/>
            <person name="Peters L."/>
            <person name="Kyrpides N."/>
            <person name="Mavromatis K."/>
            <person name="Pagani I."/>
            <person name="Ivanova N."/>
            <person name="Ovchinnikova G."/>
            <person name="Lu M."/>
            <person name="Detter J.C."/>
            <person name="Tapia R."/>
            <person name="Han C."/>
            <person name="Land M."/>
            <person name="Hauser L."/>
            <person name="Markowitz V."/>
            <person name="Cheng J.-F."/>
            <person name="Hugenholtz P."/>
            <person name="Woyke T."/>
            <person name="Wu D."/>
            <person name="Spring S."/>
            <person name="Schroeder M."/>
            <person name="Brambilla E."/>
            <person name="Klenk H.-P."/>
            <person name="Eisen J.A."/>
        </authorList>
    </citation>
    <scope>NUCLEOTIDE SEQUENCE [LARGE SCALE GENOMIC DNA]</scope>
    <source>
        <strain evidence="3">ATCC BAA-1237 / DSM 17374 / SPN1</strain>
    </source>
</reference>
<proteinExistence type="predicted"/>
<dbReference type="EMBL" id="CP002659">
    <property type="protein sequence ID" value="AEC01544.1"/>
    <property type="molecule type" value="Genomic_DNA"/>
</dbReference>
<dbReference type="eggNOG" id="COG3177">
    <property type="taxonomic scope" value="Bacteria"/>
</dbReference>
<dbReference type="Gene3D" id="1.10.3290.10">
    <property type="entry name" value="Fido-like domain"/>
    <property type="match status" value="1"/>
</dbReference>
<dbReference type="PROSITE" id="PS51459">
    <property type="entry name" value="FIDO"/>
    <property type="match status" value="1"/>
</dbReference>
<reference evidence="2 3" key="2">
    <citation type="journal article" date="2012" name="Stand. Genomic Sci.">
        <title>Complete genome sequence of the termite hindgut bacterium Spirochaeta coccoides type strain (SPN1(T)), reclassification in the genus Sphaerochaeta as Sphaerochaeta coccoides comb. nov. and emendations of the family Spirochaetaceae and the genus Sphaerochaeta.</title>
        <authorList>
            <person name="Abt B."/>
            <person name="Han C."/>
            <person name="Scheuner C."/>
            <person name="Lu M."/>
            <person name="Lapidus A."/>
            <person name="Nolan M."/>
            <person name="Lucas S."/>
            <person name="Hammon N."/>
            <person name="Deshpande S."/>
            <person name="Cheng J.F."/>
            <person name="Tapia R."/>
            <person name="Goodwin L.A."/>
            <person name="Pitluck S."/>
            <person name="Liolios K."/>
            <person name="Pagani I."/>
            <person name="Ivanova N."/>
            <person name="Mavromatis K."/>
            <person name="Mikhailova N."/>
            <person name="Huntemann M."/>
            <person name="Pati A."/>
            <person name="Chen A."/>
            <person name="Palaniappan K."/>
            <person name="Land M."/>
            <person name="Hauser L."/>
            <person name="Brambilla E.M."/>
            <person name="Rohde M."/>
            <person name="Spring S."/>
            <person name="Gronow S."/>
            <person name="Goker M."/>
            <person name="Woyke T."/>
            <person name="Bristow J."/>
            <person name="Eisen J.A."/>
            <person name="Markowitz V."/>
            <person name="Hugenholtz P."/>
            <person name="Kyrpides N.C."/>
            <person name="Klenk H.P."/>
            <person name="Detter J.C."/>
        </authorList>
    </citation>
    <scope>NUCLEOTIDE SEQUENCE [LARGE SCALE GENOMIC DNA]</scope>
    <source>
        <strain evidence="3">ATCC BAA-1237 / DSM 17374 / SPN1</strain>
    </source>
</reference>
<dbReference type="RefSeq" id="WP_013738940.1">
    <property type="nucleotide sequence ID" value="NC_015436.1"/>
</dbReference>
<protein>
    <recommendedName>
        <fullName evidence="1">Fido domain-containing protein</fullName>
    </recommendedName>
</protein>
<dbReference type="SUPFAM" id="SSF140931">
    <property type="entry name" value="Fic-like"/>
    <property type="match status" value="1"/>
</dbReference>
<evidence type="ECO:0000313" key="2">
    <source>
        <dbReference type="EMBL" id="AEC01544.1"/>
    </source>
</evidence>
<dbReference type="OrthoDB" id="9799038at2"/>
<dbReference type="Proteomes" id="UP000007939">
    <property type="component" value="Chromosome"/>
</dbReference>
<dbReference type="AlphaFoldDB" id="F4GH69"/>
<dbReference type="HOGENOM" id="CLU_936588_0_0_12"/>
<gene>
    <name evidence="2" type="ordered locus">Spico_0314</name>
</gene>